<name>A0AAX6FZ58_IRIPA</name>
<protein>
    <submittedName>
        <fullName evidence="2">Uncharacterized protein</fullName>
    </submittedName>
</protein>
<dbReference type="EMBL" id="JANAVB010024994">
    <property type="protein sequence ID" value="KAJ6821739.1"/>
    <property type="molecule type" value="Genomic_DNA"/>
</dbReference>
<evidence type="ECO:0000313" key="2">
    <source>
        <dbReference type="EMBL" id="KAJ6821739.1"/>
    </source>
</evidence>
<feature type="region of interest" description="Disordered" evidence="1">
    <location>
        <begin position="1"/>
        <end position="26"/>
    </location>
</feature>
<keyword evidence="3" id="KW-1185">Reference proteome</keyword>
<reference evidence="2" key="2">
    <citation type="submission" date="2023-04" db="EMBL/GenBank/DDBJ databases">
        <authorList>
            <person name="Bruccoleri R.E."/>
            <person name="Oakeley E.J."/>
            <person name="Faust A.-M."/>
            <person name="Dessus-Babus S."/>
            <person name="Altorfer M."/>
            <person name="Burckhardt D."/>
            <person name="Oertli M."/>
            <person name="Naumann U."/>
            <person name="Petersen F."/>
            <person name="Wong J."/>
        </authorList>
    </citation>
    <scope>NUCLEOTIDE SEQUENCE</scope>
    <source>
        <strain evidence="2">GSM-AAB239-AS_SAM_17_03QT</strain>
        <tissue evidence="2">Leaf</tissue>
    </source>
</reference>
<evidence type="ECO:0000313" key="3">
    <source>
        <dbReference type="Proteomes" id="UP001140949"/>
    </source>
</evidence>
<comment type="caution">
    <text evidence="2">The sequence shown here is derived from an EMBL/GenBank/DDBJ whole genome shotgun (WGS) entry which is preliminary data.</text>
</comment>
<accession>A0AAX6FZ58</accession>
<dbReference type="AlphaFoldDB" id="A0AAX6FZ58"/>
<reference evidence="2" key="1">
    <citation type="journal article" date="2023" name="GigaByte">
        <title>Genome assembly of the bearded iris, Iris pallida Lam.</title>
        <authorList>
            <person name="Bruccoleri R.E."/>
            <person name="Oakeley E.J."/>
            <person name="Faust A.M.E."/>
            <person name="Altorfer M."/>
            <person name="Dessus-Babus S."/>
            <person name="Burckhardt D."/>
            <person name="Oertli M."/>
            <person name="Naumann U."/>
            <person name="Petersen F."/>
            <person name="Wong J."/>
        </authorList>
    </citation>
    <scope>NUCLEOTIDE SEQUENCE</scope>
    <source>
        <strain evidence="2">GSM-AAB239-AS_SAM_17_03QT</strain>
    </source>
</reference>
<proteinExistence type="predicted"/>
<feature type="compositionally biased region" description="Low complexity" evidence="1">
    <location>
        <begin position="13"/>
        <end position="24"/>
    </location>
</feature>
<organism evidence="2 3">
    <name type="scientific">Iris pallida</name>
    <name type="common">Sweet iris</name>
    <dbReference type="NCBI Taxonomy" id="29817"/>
    <lineage>
        <taxon>Eukaryota</taxon>
        <taxon>Viridiplantae</taxon>
        <taxon>Streptophyta</taxon>
        <taxon>Embryophyta</taxon>
        <taxon>Tracheophyta</taxon>
        <taxon>Spermatophyta</taxon>
        <taxon>Magnoliopsida</taxon>
        <taxon>Liliopsida</taxon>
        <taxon>Asparagales</taxon>
        <taxon>Iridaceae</taxon>
        <taxon>Iridoideae</taxon>
        <taxon>Irideae</taxon>
        <taxon>Iris</taxon>
    </lineage>
</organism>
<evidence type="ECO:0000256" key="1">
    <source>
        <dbReference type="SAM" id="MobiDB-lite"/>
    </source>
</evidence>
<dbReference type="Proteomes" id="UP001140949">
    <property type="component" value="Unassembled WGS sequence"/>
</dbReference>
<gene>
    <name evidence="2" type="ORF">M6B38_390895</name>
</gene>
<sequence length="84" mass="9406">MSRRTSPEFVDPSSTTRKSSTTARSRLELLCPRREYTRVPHHHLLELRVEPAFVRSQATTGELEPPPTVPELLGPLCSIQIAAV</sequence>